<sequence length="58" mass="6473">MVDGGTWLRDFDAMAGTGVNEYLWVGMARAVGMALQYEAVQYAGWWSLESTHSSPLCW</sequence>
<keyword evidence="2" id="KW-1185">Reference proteome</keyword>
<proteinExistence type="predicted"/>
<reference evidence="1" key="1">
    <citation type="journal article" date="2020" name="Stud. Mycol.">
        <title>101 Dothideomycetes genomes: a test case for predicting lifestyles and emergence of pathogens.</title>
        <authorList>
            <person name="Haridas S."/>
            <person name="Albert R."/>
            <person name="Binder M."/>
            <person name="Bloem J."/>
            <person name="Labutti K."/>
            <person name="Salamov A."/>
            <person name="Andreopoulos B."/>
            <person name="Baker S."/>
            <person name="Barry K."/>
            <person name="Bills G."/>
            <person name="Bluhm B."/>
            <person name="Cannon C."/>
            <person name="Castanera R."/>
            <person name="Culley D."/>
            <person name="Daum C."/>
            <person name="Ezra D."/>
            <person name="Gonzalez J."/>
            <person name="Henrissat B."/>
            <person name="Kuo A."/>
            <person name="Liang C."/>
            <person name="Lipzen A."/>
            <person name="Lutzoni F."/>
            <person name="Magnuson J."/>
            <person name="Mondo S."/>
            <person name="Nolan M."/>
            <person name="Ohm R."/>
            <person name="Pangilinan J."/>
            <person name="Park H.-J."/>
            <person name="Ramirez L."/>
            <person name="Alfaro M."/>
            <person name="Sun H."/>
            <person name="Tritt A."/>
            <person name="Yoshinaga Y."/>
            <person name="Zwiers L.-H."/>
            <person name="Turgeon B."/>
            <person name="Goodwin S."/>
            <person name="Spatafora J."/>
            <person name="Crous P."/>
            <person name="Grigoriev I."/>
        </authorList>
    </citation>
    <scope>NUCLEOTIDE SEQUENCE</scope>
    <source>
        <strain evidence="1">CBS 183.55</strain>
    </source>
</reference>
<dbReference type="GeneID" id="54351782"/>
<protein>
    <submittedName>
        <fullName evidence="1">Uncharacterized protein</fullName>
    </submittedName>
</protein>
<accession>A0A6A5R697</accession>
<evidence type="ECO:0000313" key="2">
    <source>
        <dbReference type="Proteomes" id="UP000800082"/>
    </source>
</evidence>
<name>A0A6A5R697_9PLEO</name>
<dbReference type="Proteomes" id="UP000800082">
    <property type="component" value="Unassembled WGS sequence"/>
</dbReference>
<evidence type="ECO:0000313" key="1">
    <source>
        <dbReference type="EMBL" id="KAF1923671.1"/>
    </source>
</evidence>
<dbReference type="EMBL" id="ML979002">
    <property type="protein sequence ID" value="KAF1923671.1"/>
    <property type="molecule type" value="Genomic_DNA"/>
</dbReference>
<dbReference type="RefSeq" id="XP_033443924.1">
    <property type="nucleotide sequence ID" value="XM_033594114.1"/>
</dbReference>
<gene>
    <name evidence="1" type="ORF">M421DRAFT_425568</name>
</gene>
<dbReference type="AlphaFoldDB" id="A0A6A5R697"/>
<organism evidence="1 2">
    <name type="scientific">Didymella exigua CBS 183.55</name>
    <dbReference type="NCBI Taxonomy" id="1150837"/>
    <lineage>
        <taxon>Eukaryota</taxon>
        <taxon>Fungi</taxon>
        <taxon>Dikarya</taxon>
        <taxon>Ascomycota</taxon>
        <taxon>Pezizomycotina</taxon>
        <taxon>Dothideomycetes</taxon>
        <taxon>Pleosporomycetidae</taxon>
        <taxon>Pleosporales</taxon>
        <taxon>Pleosporineae</taxon>
        <taxon>Didymellaceae</taxon>
        <taxon>Didymella</taxon>
    </lineage>
</organism>